<evidence type="ECO:0008006" key="3">
    <source>
        <dbReference type="Google" id="ProtNLM"/>
    </source>
</evidence>
<dbReference type="OrthoDB" id="1271311at2"/>
<accession>A0A1M6PQX5</accession>
<dbReference type="EMBL" id="FRAM01000001">
    <property type="protein sequence ID" value="SHK10374.1"/>
    <property type="molecule type" value="Genomic_DNA"/>
</dbReference>
<keyword evidence="2" id="KW-1185">Reference proteome</keyword>
<protein>
    <recommendedName>
        <fullName evidence="3">Lipoprotein</fullName>
    </recommendedName>
</protein>
<dbReference type="RefSeq" id="WP_072996904.1">
    <property type="nucleotide sequence ID" value="NZ_FRAM01000001.1"/>
</dbReference>
<gene>
    <name evidence="1" type="ORF">SAMN05444371_1254</name>
</gene>
<evidence type="ECO:0000313" key="1">
    <source>
        <dbReference type="EMBL" id="SHK10374.1"/>
    </source>
</evidence>
<dbReference type="PROSITE" id="PS51257">
    <property type="entry name" value="PROKAR_LIPOPROTEIN"/>
    <property type="match status" value="1"/>
</dbReference>
<proteinExistence type="predicted"/>
<reference evidence="2" key="1">
    <citation type="submission" date="2016-11" db="EMBL/GenBank/DDBJ databases">
        <authorList>
            <person name="Varghese N."/>
            <person name="Submissions S."/>
        </authorList>
    </citation>
    <scope>NUCLEOTIDE SEQUENCE [LARGE SCALE GENOMIC DNA]</scope>
    <source>
        <strain evidence="2">DSM 18016</strain>
    </source>
</reference>
<sequence length="167" mass="18925">MKRRISIILTAIVLLFSCRGDGNDFQVIDQVLKLYVRSANNPDLLNNQIDGSYSSVVLYDLLNPTALTIVPGTSLLKDADAITYLDYTAGAIRQLKDSISPELKTYKSRFIIRYSKTVNSEVVNDDDIIEIEYRWTPSLFELSKLSYDNEVKFTKVPGQPNIVRIVK</sequence>
<dbReference type="AlphaFoldDB" id="A0A1M6PQX5"/>
<dbReference type="Proteomes" id="UP000184498">
    <property type="component" value="Unassembled WGS sequence"/>
</dbReference>
<name>A0A1M6PQX5_9FLAO</name>
<dbReference type="STRING" id="216903.SAMN05444371_1254"/>
<evidence type="ECO:0000313" key="2">
    <source>
        <dbReference type="Proteomes" id="UP000184498"/>
    </source>
</evidence>
<organism evidence="1 2">
    <name type="scientific">Epilithonimonas mollis</name>
    <dbReference type="NCBI Taxonomy" id="216903"/>
    <lineage>
        <taxon>Bacteria</taxon>
        <taxon>Pseudomonadati</taxon>
        <taxon>Bacteroidota</taxon>
        <taxon>Flavobacteriia</taxon>
        <taxon>Flavobacteriales</taxon>
        <taxon>Weeksellaceae</taxon>
        <taxon>Chryseobacterium group</taxon>
        <taxon>Epilithonimonas</taxon>
    </lineage>
</organism>